<dbReference type="EMBL" id="KI966445">
    <property type="protein sequence ID" value="EWC44159.1"/>
    <property type="molecule type" value="Genomic_DNA"/>
</dbReference>
<dbReference type="InterPro" id="IPR054293">
    <property type="entry name" value="DUF7029"/>
</dbReference>
<reference evidence="5 6" key="1">
    <citation type="submission" date="2013-05" db="EMBL/GenBank/DDBJ databases">
        <title>Drechslerella stenobrocha genome reveals carnivorous origination and mechanical trapping mechanism of predatory fungi.</title>
        <authorList>
            <person name="Liu X."/>
            <person name="Zhang W."/>
            <person name="Liu K."/>
        </authorList>
    </citation>
    <scope>NUCLEOTIDE SEQUENCE [LARGE SCALE GENOMIC DNA]</scope>
    <source>
        <strain evidence="5 6">248</strain>
    </source>
</reference>
<name>W7HM36_9PEZI</name>
<proteinExistence type="predicted"/>
<dbReference type="Proteomes" id="UP000024837">
    <property type="component" value="Unassembled WGS sequence"/>
</dbReference>
<dbReference type="HOGENOM" id="CLU_020318_0_0_1"/>
<feature type="domain" description="DUF7029" evidence="3">
    <location>
        <begin position="119"/>
        <end position="222"/>
    </location>
</feature>
<dbReference type="Pfam" id="PF22974">
    <property type="entry name" value="DUF7029"/>
    <property type="match status" value="1"/>
</dbReference>
<protein>
    <submittedName>
        <fullName evidence="5">Uncharacterized protein</fullName>
    </submittedName>
</protein>
<evidence type="ECO:0000313" key="6">
    <source>
        <dbReference type="Proteomes" id="UP000024837"/>
    </source>
</evidence>
<evidence type="ECO:0000256" key="1">
    <source>
        <dbReference type="SAM" id="MobiDB-lite"/>
    </source>
</evidence>
<dbReference type="InterPro" id="IPR055647">
    <property type="entry name" value="DUF7223"/>
</dbReference>
<evidence type="ECO:0000259" key="4">
    <source>
        <dbReference type="Pfam" id="PF23865"/>
    </source>
</evidence>
<evidence type="ECO:0000256" key="2">
    <source>
        <dbReference type="SAM" id="SignalP"/>
    </source>
</evidence>
<feature type="chain" id="PRO_5004893563" evidence="2">
    <location>
        <begin position="23"/>
        <end position="624"/>
    </location>
</feature>
<organism evidence="5 6">
    <name type="scientific">Drechslerella stenobrocha 248</name>
    <dbReference type="NCBI Taxonomy" id="1043628"/>
    <lineage>
        <taxon>Eukaryota</taxon>
        <taxon>Fungi</taxon>
        <taxon>Dikarya</taxon>
        <taxon>Ascomycota</taxon>
        <taxon>Pezizomycotina</taxon>
        <taxon>Orbiliomycetes</taxon>
        <taxon>Orbiliales</taxon>
        <taxon>Orbiliaceae</taxon>
        <taxon>Drechslerella</taxon>
    </lineage>
</organism>
<gene>
    <name evidence="5" type="ORF">DRE_06984</name>
</gene>
<dbReference type="AlphaFoldDB" id="W7HM36"/>
<keyword evidence="2" id="KW-0732">Signal</keyword>
<keyword evidence="6" id="KW-1185">Reference proteome</keyword>
<feature type="signal peptide" evidence="2">
    <location>
        <begin position="1"/>
        <end position="22"/>
    </location>
</feature>
<evidence type="ECO:0000259" key="3">
    <source>
        <dbReference type="Pfam" id="PF22974"/>
    </source>
</evidence>
<accession>W7HM36</accession>
<sequence>MVSSSFISYAVSFGLLGLQAFASPLVDPKQITPLKPISEDDLLAGSIPVSELQKRSIAESMKNALEMLPIEEDELLPSHLRKRSTDLSRLDLKQDVKMIYAAISSESQIYMANMTLHQPDADHPLILMERFDGLLQDVACGSSDIKLTFNGLDAMDYAIKAWDWVNEDEEDHFFLITKHEGCSRDSQRTPFKIDKVKYDRKSFSAVLTTTEIAWEQLASDFDISLGSANMPNRLHGREIKSSDITKTGFFDSISTFGGDKTVYWDLTIGDVNGGRTSILSDVFHQWKRVEVSCVNCYLSGGLEITGYIKVEQWNLKKLMLGAKPKNLKGRLELEVVIRSALPDPGIQFDQSLFEAGIPGISIPGIFTLGPSIQYQVGMMLSTAGFGNFSVGVATMVPNEASILANILDFSQSSAKGFENTVLKPIFKLNDMTVMANAFAYAQPVVAFGVKVLTKFGVEAALELKLPYINVDIATGYNKNGYCPDDKQRRVSGAKSTSGANIDLWLKAAKFTGFPSMMPNMDRKLWGVRWPFFETCIPTVASPPAIADPDSPTGTAPEKGDITAIPDYGKERLPAITRSTIEKVITRTTIEKRAITRSTIEKAAPTPVVNNPRVVRDARARHHAA</sequence>
<feature type="region of interest" description="Disordered" evidence="1">
    <location>
        <begin position="542"/>
        <end position="564"/>
    </location>
</feature>
<feature type="domain" description="DUF7223" evidence="4">
    <location>
        <begin position="288"/>
        <end position="537"/>
    </location>
</feature>
<feature type="compositionally biased region" description="Low complexity" evidence="1">
    <location>
        <begin position="542"/>
        <end position="551"/>
    </location>
</feature>
<dbReference type="OrthoDB" id="160645at2759"/>
<dbReference type="Pfam" id="PF23865">
    <property type="entry name" value="DUF7223"/>
    <property type="match status" value="1"/>
</dbReference>
<evidence type="ECO:0000313" key="5">
    <source>
        <dbReference type="EMBL" id="EWC44159.1"/>
    </source>
</evidence>